<dbReference type="EMBL" id="QYSE01000006">
    <property type="protein sequence ID" value="RJF33119.1"/>
    <property type="molecule type" value="Genomic_DNA"/>
</dbReference>
<reference evidence="2" key="1">
    <citation type="journal article" date="2014" name="Int. J. Syst. Evol. Microbiol.">
        <title>Complete genome of a new Firmicutes species belonging to the dominant human colonic microbiota ('Ruminococcus bicirculans') reveals two chromosomes and a selective capacity to utilize plant glucans.</title>
        <authorList>
            <consortium name="NISC Comparative Sequencing Program"/>
            <person name="Wegmann U."/>
            <person name="Louis P."/>
            <person name="Goesmann A."/>
            <person name="Henrissat B."/>
            <person name="Duncan S.H."/>
            <person name="Flint H.J."/>
        </authorList>
    </citation>
    <scope>NUCLEOTIDE SEQUENCE</scope>
    <source>
        <strain evidence="2">CGMCC 1.15394</strain>
    </source>
</reference>
<comment type="caution">
    <text evidence="3">The sequence shown here is derived from an EMBL/GenBank/DDBJ whole genome shotgun (WGS) entry which is preliminary data.</text>
</comment>
<sequence>MQQQVKTRKSNRIPARFKPHSIVLAKQLDVLFNRAYDKENNISADDDTAISMSRLRNACVSLQHTLPLALNKVSTDTATSIQTSGLNALSDFEIWQELEYFCINEINDVKLPSYATRIEEALENLAKFHFYDNAINAPFRLVNGATSIDITKLFELEFHQVKEIRKLLNKYLDYLVLPELSLKDSSIRDNILKTATAIINLCLHDTFKNTERVKLPLLATLQDREFVSSFICNHNFRTFLKFILPDVWGKARVNQFKTEAEVIGYAQSISSKFGNEVDAFLKNQIASASEANTTRVRSSTLSFPRWLNSAGSVASPIIKLLSERGIQGFAENGLQGFKYLYKHYQEETQNNQQFLLLLNAALDLYHFVTGEKIAKESLLPYSLGYYLKESDTTEWQKHEWVYDNAYKFYQNLVEYHKVFTKRIDGESIGIVTLKGYIGSMARALKENASSLTDEQMKLIASHGVHAFVENNCEILKAIREAIQLKSKQGDLSVFVGNQYQSAIDKLLSFYGLDTIKSFPVNTELTAQHQEQLSQNQDKLYSYREVVELAYYIEKGLSETLLTIKDKVTLYAAKVILKTGWNSTPTLELDTDDLFFFNTPLHSSKTPALRLFKRRANYQTQWHKFEIKAEDLEKEGVLYGDVVEPVIFDIKAATRLTSIYRPSIENLSKRIFVFPKVNSIGEVKIQLLTASRFKTSIDRILTELGCDIVFNSQKIRKSGLNYIYRKVAKEFKWYQKAGKHSYETFLRHYLMQDNKDVAMTINRATKTMADYFVRDVTDKVIILQTPPEDGKKVPNGTCINSKDKSAVVAFESQNRKLLDQRDTNEHACADFNACLWCPFYRCVADALHVWKLLSYRDFVVADMENSAATFDSVTEQLENIEQLKNRVNEILTDIAKLNAQAVIDGKELLRTEGIHPHWKNTGLL</sequence>
<keyword evidence="1" id="KW-0175">Coiled coil</keyword>
<keyword evidence="5" id="KW-1185">Reference proteome</keyword>
<reference evidence="2" key="4">
    <citation type="submission" date="2020-09" db="EMBL/GenBank/DDBJ databases">
        <authorList>
            <person name="Sun Q."/>
            <person name="Zhou Y."/>
        </authorList>
    </citation>
    <scope>NUCLEOTIDE SEQUENCE</scope>
    <source>
        <strain evidence="2">CGMCC 1.15394</strain>
    </source>
</reference>
<reference evidence="5" key="3">
    <citation type="journal article" date="2019" name="Int. J. Syst. Evol. Microbiol.">
        <title>The Global Catalogue of Microorganisms (GCM) 10K type strain sequencing project: providing services to taxonomists for standard genome sequencing and annotation.</title>
        <authorList>
            <consortium name="The Broad Institute Genomics Platform"/>
            <consortium name="The Broad Institute Genome Sequencing Center for Infectious Disease"/>
            <person name="Wu L."/>
            <person name="Ma J."/>
        </authorList>
    </citation>
    <scope>NUCLEOTIDE SEQUENCE [LARGE SCALE GENOMIC DNA]</scope>
    <source>
        <strain evidence="5">CGMCC 1.15394</strain>
    </source>
</reference>
<evidence type="ECO:0000313" key="4">
    <source>
        <dbReference type="Proteomes" id="UP000265938"/>
    </source>
</evidence>
<gene>
    <name evidence="3" type="ORF">D4741_18575</name>
    <name evidence="2" type="ORF">GCM10008027_17240</name>
</gene>
<dbReference type="AlphaFoldDB" id="A0A3A3EJT5"/>
<dbReference type="RefSeq" id="WP_074988938.1">
    <property type="nucleotide sequence ID" value="NZ_BMIT01000005.1"/>
</dbReference>
<accession>A0A3A3EJT5</accession>
<protein>
    <submittedName>
        <fullName evidence="3">Uncharacterized protein</fullName>
    </submittedName>
</protein>
<feature type="coiled-coil region" evidence="1">
    <location>
        <begin position="872"/>
        <end position="899"/>
    </location>
</feature>
<proteinExistence type="predicted"/>
<reference evidence="3 4" key="2">
    <citation type="submission" date="2018-09" db="EMBL/GenBank/DDBJ databases">
        <title>Identification of marine bacteria producing industrial enzymes.</title>
        <authorList>
            <person name="Cheng T.H."/>
            <person name="Saidin J."/>
            <person name="Muhd D.D."/>
            <person name="Isa M.N.M."/>
            <person name="Bakar M.F.A."/>
            <person name="Ismail N."/>
        </authorList>
    </citation>
    <scope>NUCLEOTIDE SEQUENCE [LARGE SCALE GENOMIC DNA]</scope>
    <source>
        <strain evidence="3 4">MNAD 1.6</strain>
    </source>
</reference>
<dbReference type="Proteomes" id="UP000638462">
    <property type="component" value="Unassembled WGS sequence"/>
</dbReference>
<evidence type="ECO:0000256" key="1">
    <source>
        <dbReference type="SAM" id="Coils"/>
    </source>
</evidence>
<organism evidence="3 4">
    <name type="scientific">Pseudoalteromonas gelatinilytica</name>
    <dbReference type="NCBI Taxonomy" id="1703256"/>
    <lineage>
        <taxon>Bacteria</taxon>
        <taxon>Pseudomonadati</taxon>
        <taxon>Pseudomonadota</taxon>
        <taxon>Gammaproteobacteria</taxon>
        <taxon>Alteromonadales</taxon>
        <taxon>Pseudoalteromonadaceae</taxon>
        <taxon>Pseudoalteromonas</taxon>
    </lineage>
</organism>
<dbReference type="Proteomes" id="UP000265938">
    <property type="component" value="Unassembled WGS sequence"/>
</dbReference>
<evidence type="ECO:0000313" key="5">
    <source>
        <dbReference type="Proteomes" id="UP000638462"/>
    </source>
</evidence>
<dbReference type="EMBL" id="BMIT01000005">
    <property type="protein sequence ID" value="GGE92943.1"/>
    <property type="molecule type" value="Genomic_DNA"/>
</dbReference>
<evidence type="ECO:0000313" key="3">
    <source>
        <dbReference type="EMBL" id="RJF33119.1"/>
    </source>
</evidence>
<evidence type="ECO:0000313" key="2">
    <source>
        <dbReference type="EMBL" id="GGE92943.1"/>
    </source>
</evidence>
<name>A0A3A3EJT5_9GAMM</name>